<dbReference type="InterPro" id="IPR038765">
    <property type="entry name" value="Papain-like_cys_pep_sf"/>
</dbReference>
<dbReference type="GO" id="GO:0016579">
    <property type="term" value="P:protein deubiquitination"/>
    <property type="evidence" value="ECO:0007669"/>
    <property type="project" value="TreeGrafter"/>
</dbReference>
<feature type="region of interest" description="Disordered" evidence="2">
    <location>
        <begin position="57"/>
        <end position="130"/>
    </location>
</feature>
<keyword evidence="4" id="KW-1185">Reference proteome</keyword>
<evidence type="ECO:0000256" key="2">
    <source>
        <dbReference type="SAM" id="MobiDB-lite"/>
    </source>
</evidence>
<accession>A0A0R3RTE9</accession>
<dbReference type="PANTHER" id="PTHR12419:SF10">
    <property type="entry name" value="DEUBIQUITINASE OTUD6B"/>
    <property type="match status" value="1"/>
</dbReference>
<dbReference type="SUPFAM" id="SSF54001">
    <property type="entry name" value="Cysteine proteinases"/>
    <property type="match status" value="1"/>
</dbReference>
<evidence type="ECO:0000259" key="3">
    <source>
        <dbReference type="PROSITE" id="PS50802"/>
    </source>
</evidence>
<keyword evidence="1" id="KW-0378">Hydrolase</keyword>
<evidence type="ECO:0000256" key="1">
    <source>
        <dbReference type="ARBA" id="ARBA00022801"/>
    </source>
</evidence>
<dbReference type="Gene3D" id="3.90.70.80">
    <property type="match status" value="1"/>
</dbReference>
<proteinExistence type="predicted"/>
<dbReference type="STRING" id="1147741.A0A0R3RTE9"/>
<dbReference type="Proteomes" id="UP000050640">
    <property type="component" value="Unplaced"/>
</dbReference>
<protein>
    <submittedName>
        <fullName evidence="5">OTU domain-containing protein</fullName>
    </submittedName>
</protein>
<organism evidence="4 5">
    <name type="scientific">Elaeophora elaphi</name>
    <dbReference type="NCBI Taxonomy" id="1147741"/>
    <lineage>
        <taxon>Eukaryota</taxon>
        <taxon>Metazoa</taxon>
        <taxon>Ecdysozoa</taxon>
        <taxon>Nematoda</taxon>
        <taxon>Chromadorea</taxon>
        <taxon>Rhabditida</taxon>
        <taxon>Spirurina</taxon>
        <taxon>Spiruromorpha</taxon>
        <taxon>Filarioidea</taxon>
        <taxon>Onchocercidae</taxon>
        <taxon>Elaeophora</taxon>
    </lineage>
</organism>
<dbReference type="AlphaFoldDB" id="A0A0R3RTE9"/>
<dbReference type="Pfam" id="PF02338">
    <property type="entry name" value="OTU"/>
    <property type="match status" value="1"/>
</dbReference>
<name>A0A0R3RTE9_9BILA</name>
<dbReference type="InterPro" id="IPR003323">
    <property type="entry name" value="OTU_dom"/>
</dbReference>
<feature type="region of interest" description="Disordered" evidence="2">
    <location>
        <begin position="1"/>
        <end position="21"/>
    </location>
</feature>
<evidence type="ECO:0000313" key="5">
    <source>
        <dbReference type="WBParaSite" id="EEL_0000522801-mRNA-1"/>
    </source>
</evidence>
<dbReference type="GO" id="GO:0004843">
    <property type="term" value="F:cysteine-type deubiquitinase activity"/>
    <property type="evidence" value="ECO:0007669"/>
    <property type="project" value="TreeGrafter"/>
</dbReference>
<evidence type="ECO:0000313" key="4">
    <source>
        <dbReference type="Proteomes" id="UP000050640"/>
    </source>
</evidence>
<reference evidence="5" key="1">
    <citation type="submission" date="2017-02" db="UniProtKB">
        <authorList>
            <consortium name="WormBaseParasite"/>
        </authorList>
    </citation>
    <scope>IDENTIFICATION</scope>
</reference>
<dbReference type="PROSITE" id="PS50802">
    <property type="entry name" value="OTU"/>
    <property type="match status" value="1"/>
</dbReference>
<feature type="compositionally biased region" description="Basic and acidic residues" evidence="2">
    <location>
        <begin position="57"/>
        <end position="67"/>
    </location>
</feature>
<feature type="domain" description="OTU" evidence="3">
    <location>
        <begin position="142"/>
        <end position="284"/>
    </location>
</feature>
<dbReference type="InterPro" id="IPR050704">
    <property type="entry name" value="Peptidase_C85-like"/>
</dbReference>
<dbReference type="WBParaSite" id="EEL_0000522801-mRNA-1">
    <property type="protein sequence ID" value="EEL_0000522801-mRNA-1"/>
    <property type="gene ID" value="EEL_0000522801"/>
</dbReference>
<dbReference type="InterPro" id="IPR049772">
    <property type="entry name" value="OTU_OTUD6"/>
</dbReference>
<feature type="compositionally biased region" description="Basic and acidic residues" evidence="2">
    <location>
        <begin position="102"/>
        <end position="112"/>
    </location>
</feature>
<sequence>MFEDEDTTPLGVLKAAHRKERKELQSKIMNMKHSIEKSDKKRKKEVLAEITKMEEEMKRRHEEELTELRPSLPEPSVEPCVEQYQKQAREPRISRAQRRRDKKAEFNRKQEEAEVQAMNDMENAPGKLESEEIERQLTDRGLTIYNIDPDGDCLYSAIAHQLSLVTSRQFGGADIRQKAAAYMRTHKDDFLPFLIDDDGRTVGEFEFEQYCMQVEKCCTDGGVWGGEPELRATACALERRIEVIQPGGRVLSFGEEYIDERPLVITFHRFAYNLGEHYNSTVPNSVFIVRKPESQ</sequence>
<dbReference type="CDD" id="cd22761">
    <property type="entry name" value="OTU_OTUD6"/>
    <property type="match status" value="1"/>
</dbReference>
<dbReference type="PANTHER" id="PTHR12419">
    <property type="entry name" value="OTU DOMAIN CONTAINING PROTEIN"/>
    <property type="match status" value="1"/>
</dbReference>